<evidence type="ECO:0000313" key="2">
    <source>
        <dbReference type="EMBL" id="EOT82979.1"/>
    </source>
</evidence>
<keyword evidence="1" id="KW-1133">Transmembrane helix</keyword>
<comment type="caution">
    <text evidence="2">The sequence shown here is derived from an EMBL/GenBank/DDBJ whole genome shotgun (WGS) entry which is preliminary data.</text>
</comment>
<dbReference type="AlphaFoldDB" id="S0NP21"/>
<dbReference type="PATRIC" id="fig|1140003.4.peg.2005"/>
<keyword evidence="1" id="KW-0812">Transmembrane</keyword>
<keyword evidence="1" id="KW-0472">Membrane</keyword>
<evidence type="ECO:0000313" key="3">
    <source>
        <dbReference type="Proteomes" id="UP000015961"/>
    </source>
</evidence>
<dbReference type="EMBL" id="ASWO01000007">
    <property type="protein sequence ID" value="EOT82979.1"/>
    <property type="molecule type" value="Genomic_DNA"/>
</dbReference>
<name>S0NP21_9ENTE</name>
<evidence type="ECO:0000256" key="1">
    <source>
        <dbReference type="SAM" id="Phobius"/>
    </source>
</evidence>
<dbReference type="RefSeq" id="WP_016252710.1">
    <property type="nucleotide sequence ID" value="NZ_ASWO01000007.1"/>
</dbReference>
<dbReference type="eggNOG" id="ENOG5032FQV">
    <property type="taxonomic scope" value="Bacteria"/>
</dbReference>
<protein>
    <submittedName>
        <fullName evidence="2">Uncharacterized protein</fullName>
    </submittedName>
</protein>
<keyword evidence="3" id="KW-1185">Reference proteome</keyword>
<dbReference type="Proteomes" id="UP000015961">
    <property type="component" value="Unassembled WGS sequence"/>
</dbReference>
<feature type="transmembrane region" description="Helical" evidence="1">
    <location>
        <begin position="36"/>
        <end position="58"/>
    </location>
</feature>
<gene>
    <name evidence="2" type="ORF">I573_02092</name>
</gene>
<proteinExistence type="predicted"/>
<organism evidence="2 3">
    <name type="scientific">Enterococcus sulfureus ATCC 49903</name>
    <dbReference type="NCBI Taxonomy" id="1140003"/>
    <lineage>
        <taxon>Bacteria</taxon>
        <taxon>Bacillati</taxon>
        <taxon>Bacillota</taxon>
        <taxon>Bacilli</taxon>
        <taxon>Lactobacillales</taxon>
        <taxon>Enterococcaceae</taxon>
        <taxon>Enterococcus</taxon>
    </lineage>
</organism>
<sequence length="63" mass="7224">MLKNNKQLDDQIQAIFQSEKKRAYDHSEKKEKKTKLINIVLAVTMSVLILGSLVYSLLTAVFQ</sequence>
<reference evidence="2 3" key="1">
    <citation type="submission" date="2013-03" db="EMBL/GenBank/DDBJ databases">
        <title>The Genome Sequence of Enterococcus sulfureus ATCC_49903 (PacBio/Illumina hybrid assembly).</title>
        <authorList>
            <consortium name="The Broad Institute Genomics Platform"/>
            <consortium name="The Broad Institute Genome Sequencing Center for Infectious Disease"/>
            <person name="Earl A."/>
            <person name="Russ C."/>
            <person name="Gilmore M."/>
            <person name="Surin D."/>
            <person name="Walker B."/>
            <person name="Young S."/>
            <person name="Zeng Q."/>
            <person name="Gargeya S."/>
            <person name="Fitzgerald M."/>
            <person name="Haas B."/>
            <person name="Abouelleil A."/>
            <person name="Allen A.W."/>
            <person name="Alvarado L."/>
            <person name="Arachchi H.M."/>
            <person name="Berlin A.M."/>
            <person name="Chapman S.B."/>
            <person name="Gainer-Dewar J."/>
            <person name="Goldberg J."/>
            <person name="Griggs A."/>
            <person name="Gujja S."/>
            <person name="Hansen M."/>
            <person name="Howarth C."/>
            <person name="Imamovic A."/>
            <person name="Ireland A."/>
            <person name="Larimer J."/>
            <person name="McCowan C."/>
            <person name="Murphy C."/>
            <person name="Pearson M."/>
            <person name="Poon T.W."/>
            <person name="Priest M."/>
            <person name="Roberts A."/>
            <person name="Saif S."/>
            <person name="Shea T."/>
            <person name="Sisk P."/>
            <person name="Sykes S."/>
            <person name="Wortman J."/>
            <person name="Nusbaum C."/>
            <person name="Birren B."/>
        </authorList>
    </citation>
    <scope>NUCLEOTIDE SEQUENCE [LARGE SCALE GENOMIC DNA]</scope>
    <source>
        <strain evidence="2 3">ATCC 49903</strain>
    </source>
</reference>
<accession>S0NP21</accession>